<gene>
    <name evidence="2" type="ORF">JVT61DRAFT_10384</name>
</gene>
<protein>
    <submittedName>
        <fullName evidence="2">Uncharacterized protein</fullName>
    </submittedName>
</protein>
<evidence type="ECO:0000313" key="3">
    <source>
        <dbReference type="Proteomes" id="UP000683000"/>
    </source>
</evidence>
<organism evidence="2 3">
    <name type="scientific">Boletus reticuloceps</name>
    <dbReference type="NCBI Taxonomy" id="495285"/>
    <lineage>
        <taxon>Eukaryota</taxon>
        <taxon>Fungi</taxon>
        <taxon>Dikarya</taxon>
        <taxon>Basidiomycota</taxon>
        <taxon>Agaricomycotina</taxon>
        <taxon>Agaricomycetes</taxon>
        <taxon>Agaricomycetidae</taxon>
        <taxon>Boletales</taxon>
        <taxon>Boletineae</taxon>
        <taxon>Boletaceae</taxon>
        <taxon>Boletoideae</taxon>
        <taxon>Boletus</taxon>
    </lineage>
</organism>
<evidence type="ECO:0000256" key="1">
    <source>
        <dbReference type="SAM" id="MobiDB-lite"/>
    </source>
</evidence>
<feature type="region of interest" description="Disordered" evidence="1">
    <location>
        <begin position="219"/>
        <end position="277"/>
    </location>
</feature>
<keyword evidence="3" id="KW-1185">Reference proteome</keyword>
<proteinExistence type="predicted"/>
<dbReference type="Proteomes" id="UP000683000">
    <property type="component" value="Unassembled WGS sequence"/>
</dbReference>
<dbReference type="OrthoDB" id="2677857at2759"/>
<reference evidence="2" key="1">
    <citation type="submission" date="2021-03" db="EMBL/GenBank/DDBJ databases">
        <title>Evolutionary innovations through gain and loss of genes in the ectomycorrhizal Boletales.</title>
        <authorList>
            <person name="Wu G."/>
            <person name="Miyauchi S."/>
            <person name="Morin E."/>
            <person name="Yang Z.-L."/>
            <person name="Xu J."/>
            <person name="Martin F.M."/>
        </authorList>
    </citation>
    <scope>NUCLEOTIDE SEQUENCE</scope>
    <source>
        <strain evidence="2">BR01</strain>
    </source>
</reference>
<accession>A0A8I3AEW5</accession>
<evidence type="ECO:0000313" key="2">
    <source>
        <dbReference type="EMBL" id="KAG6379835.1"/>
    </source>
</evidence>
<name>A0A8I3AEW5_9AGAM</name>
<dbReference type="AlphaFoldDB" id="A0A8I3AEW5"/>
<feature type="compositionally biased region" description="Basic and acidic residues" evidence="1">
    <location>
        <begin position="240"/>
        <end position="260"/>
    </location>
</feature>
<sequence>MFPHIDLKTPLTSDQASKVDKATVKQRNQLKNCFKNLLGSTKASQQSKAEATDIFQKLFYGERVKDVIAQKLEVTGEEVGRMNIQRIKDETCALYLAEPEEVKLKMREFAKTGKRDSKERATSGADTKEIWTSENAIKNIEMLVAVVNKFMAGLEKVTRWTYTLLAGGPSPELDGEIDTYSFHVGLTALGNDFSRAYPGFEKDVMGPFTDFVRRVQASKQKETVEGESMSSSSAAMDLSRLAEDKSPDDGSKDTSPHIDSGDTFPCDTQPPASNLEWFDGTASHTAENGAHDISMGLSMHGHASQHSSDAAHISASQFPSGILNAAHGLSEGVISQGSPTFDTLSQNNISPSQDAFSSLVLDTSFSSQDPSFGLVPDAPYSFDCDDFFWLSDDFDKYLASLGGDDRTYGNPDLPTHPSIPAYPALPPISPPCARRFLNIQNIVVAPPLPSLSASLSHPVPTPLATPSTTPPALETVCANDTIAPVPIGSPVSLDNSPTTEPLAAPSLCATQLSPPSPVATVCVDQGDKSPI</sequence>
<dbReference type="EMBL" id="JAGFBS010000004">
    <property type="protein sequence ID" value="KAG6379835.1"/>
    <property type="molecule type" value="Genomic_DNA"/>
</dbReference>
<comment type="caution">
    <text evidence="2">The sequence shown here is derived from an EMBL/GenBank/DDBJ whole genome shotgun (WGS) entry which is preliminary data.</text>
</comment>